<protein>
    <submittedName>
        <fullName evidence="1">Galactokinase</fullName>
        <ecNumber evidence="1">2.7.1.6</ecNumber>
    </submittedName>
</protein>
<dbReference type="RefSeq" id="WP_182705941.1">
    <property type="nucleotide sequence ID" value="NZ_JACJII010000001.1"/>
</dbReference>
<dbReference type="EMBL" id="JACJII010000001">
    <property type="protein sequence ID" value="MBA9004497.1"/>
    <property type="molecule type" value="Genomic_DNA"/>
</dbReference>
<dbReference type="GO" id="GO:0004335">
    <property type="term" value="F:galactokinase activity"/>
    <property type="evidence" value="ECO:0007669"/>
    <property type="project" value="UniProtKB-EC"/>
</dbReference>
<proteinExistence type="predicted"/>
<evidence type="ECO:0000313" key="2">
    <source>
        <dbReference type="Proteomes" id="UP000539313"/>
    </source>
</evidence>
<sequence>MTRIADRLYVDPDVRWAAYVFDEMYAAAPQGAWFAPGMLRLLGGPDAALMVGVPWGAVVAADLRGEGPAELYSLNDDHGPIPVSVAPAWADPFREVLAEAGTGLRAVVSRLLPAQTGLLSGAETATAFALALRDLRGVPPSPQDPALRYAPGHAVLTGPASDVVPFPLAGLGLRLVIMEVGVAAVAPQPPGDAVAAAKALRGGDPEKVGVLLSAARRPCGSAADLALDAAAEAGALGGRTIGRCAVALAPLEAVPAIRAAVAARLAGVVPRPPRILTAASAEPARRVG</sequence>
<keyword evidence="1" id="KW-0808">Transferase</keyword>
<accession>A0A7W3MZ05</accession>
<dbReference type="AlphaFoldDB" id="A0A7W3MZ05"/>
<dbReference type="EC" id="2.7.1.6" evidence="1"/>
<gene>
    <name evidence="1" type="ORF">HNR21_003379</name>
</gene>
<name>A0A7W3MZ05_9ACTN</name>
<evidence type="ECO:0000313" key="1">
    <source>
        <dbReference type="EMBL" id="MBA9004497.1"/>
    </source>
</evidence>
<reference evidence="1 2" key="1">
    <citation type="submission" date="2020-08" db="EMBL/GenBank/DDBJ databases">
        <title>Sequencing the genomes of 1000 actinobacteria strains.</title>
        <authorList>
            <person name="Klenk H.-P."/>
        </authorList>
    </citation>
    <scope>NUCLEOTIDE SEQUENCE [LARGE SCALE GENOMIC DNA]</scope>
    <source>
        <strain evidence="1 2">DSM 45823</strain>
    </source>
</reference>
<organism evidence="1 2">
    <name type="scientific">Thermomonospora cellulosilytica</name>
    <dbReference type="NCBI Taxonomy" id="1411118"/>
    <lineage>
        <taxon>Bacteria</taxon>
        <taxon>Bacillati</taxon>
        <taxon>Actinomycetota</taxon>
        <taxon>Actinomycetes</taxon>
        <taxon>Streptosporangiales</taxon>
        <taxon>Thermomonosporaceae</taxon>
        <taxon>Thermomonospora</taxon>
    </lineage>
</organism>
<dbReference type="SUPFAM" id="SSF54211">
    <property type="entry name" value="Ribosomal protein S5 domain 2-like"/>
    <property type="match status" value="1"/>
</dbReference>
<dbReference type="InterPro" id="IPR036554">
    <property type="entry name" value="GHMP_kinase_C_sf"/>
</dbReference>
<keyword evidence="2" id="KW-1185">Reference proteome</keyword>
<dbReference type="Gene3D" id="3.30.230.10">
    <property type="match status" value="1"/>
</dbReference>
<dbReference type="InterPro" id="IPR020568">
    <property type="entry name" value="Ribosomal_Su5_D2-typ_SF"/>
</dbReference>
<keyword evidence="1" id="KW-0418">Kinase</keyword>
<dbReference type="SUPFAM" id="SSF55060">
    <property type="entry name" value="GHMP Kinase, C-terminal domain"/>
    <property type="match status" value="1"/>
</dbReference>
<dbReference type="Proteomes" id="UP000539313">
    <property type="component" value="Unassembled WGS sequence"/>
</dbReference>
<comment type="caution">
    <text evidence="1">The sequence shown here is derived from an EMBL/GenBank/DDBJ whole genome shotgun (WGS) entry which is preliminary data.</text>
</comment>
<dbReference type="InterPro" id="IPR014721">
    <property type="entry name" value="Ribsml_uS5_D2-typ_fold_subgr"/>
</dbReference>